<dbReference type="RefSeq" id="WP_024004056.1">
    <property type="nucleotide sequence ID" value="NZ_KI650979.1"/>
</dbReference>
<evidence type="ECO:0008006" key="3">
    <source>
        <dbReference type="Google" id="ProtNLM"/>
    </source>
</evidence>
<evidence type="ECO:0000313" key="1">
    <source>
        <dbReference type="EMBL" id="ETF04495.1"/>
    </source>
</evidence>
<evidence type="ECO:0000313" key="2">
    <source>
        <dbReference type="Proteomes" id="UP000018733"/>
    </source>
</evidence>
<dbReference type="PANTHER" id="PTHR43737:SF1">
    <property type="entry name" value="DUF1501 DOMAIN-CONTAINING PROTEIN"/>
    <property type="match status" value="1"/>
</dbReference>
<gene>
    <name evidence="1" type="ORF">W822_04965</name>
</gene>
<proteinExistence type="predicted"/>
<name>V8QYT5_9BURK</name>
<keyword evidence="2" id="KW-1185">Reference proteome</keyword>
<dbReference type="PATRIC" id="fig|1424334.3.peg.1007"/>
<comment type="caution">
    <text evidence="1">The sequence shown here is derived from an EMBL/GenBank/DDBJ whole genome shotgun (WGS) entry which is preliminary data.</text>
</comment>
<dbReference type="Pfam" id="PF07394">
    <property type="entry name" value="DUF1501"/>
    <property type="match status" value="1"/>
</dbReference>
<sequence>MNRRDFLATAMLAPLTVNSHQLFAAESTDIKTLVIFLRGAYDACNFLVPYTSDDYYENRPRIAIAQPGSAQDAALKLDNHWGMHPVFQKTLMPLWEKKQIAFIPFAGTADLSRSHFETQDLMESGQPANGKRAYGTGFLNRLATVLGAKAQPVSFTNNNPLIMQGPARIPLIGLSGSGKSVFRDNQISLLEDLYKNSKQEEIVAEGVANHRMMLEEFEKEKEAASRNAVSAKGFDLQVKRMASLMKDKYSLGFLDIGNWDTHYSQGGASGMLANQFKNLGSGLKTFADEMGPQWNKTVVYVMSEFGRTFRENGSGGTDHGHGSVHWVLGGAINGGKILGEQTDVSIAALNEERDYKVLNNSRDVLGGLFKEIYGLNNEQVQKVFPSSKASAIKMI</sequence>
<protein>
    <recommendedName>
        <fullName evidence="3">Tat pathway signal protein</fullName>
    </recommendedName>
</protein>
<dbReference type="STRING" id="1424334.W822_04965"/>
<dbReference type="PANTHER" id="PTHR43737">
    <property type="entry name" value="BLL7424 PROTEIN"/>
    <property type="match status" value="1"/>
</dbReference>
<dbReference type="eggNOG" id="COG4102">
    <property type="taxonomic scope" value="Bacteria"/>
</dbReference>
<reference evidence="1 2" key="1">
    <citation type="journal article" date="2014" name="Genome Announc.">
        <title>Draft Genome Sequence of Advenella kashmirensis Strain W13003, a Polycyclic Aromatic Hydrocarbon-Degrading Bacterium.</title>
        <authorList>
            <person name="Wang X."/>
            <person name="Jin D."/>
            <person name="Zhou L."/>
            <person name="Wu L."/>
            <person name="An W."/>
            <person name="Zhao L."/>
        </authorList>
    </citation>
    <scope>NUCLEOTIDE SEQUENCE [LARGE SCALE GENOMIC DNA]</scope>
    <source>
        <strain evidence="1 2">W13003</strain>
    </source>
</reference>
<dbReference type="Proteomes" id="UP000018733">
    <property type="component" value="Unassembled WGS sequence"/>
</dbReference>
<dbReference type="HOGENOM" id="CLU_032896_3_1_4"/>
<accession>V8QYT5</accession>
<dbReference type="InterPro" id="IPR010869">
    <property type="entry name" value="DUF1501"/>
</dbReference>
<dbReference type="EMBL" id="AYXT01000001">
    <property type="protein sequence ID" value="ETF04495.1"/>
    <property type="molecule type" value="Genomic_DNA"/>
</dbReference>
<organism evidence="1 2">
    <name type="scientific">Advenella kashmirensis W13003</name>
    <dbReference type="NCBI Taxonomy" id="1424334"/>
    <lineage>
        <taxon>Bacteria</taxon>
        <taxon>Pseudomonadati</taxon>
        <taxon>Pseudomonadota</taxon>
        <taxon>Betaproteobacteria</taxon>
        <taxon>Burkholderiales</taxon>
        <taxon>Alcaligenaceae</taxon>
    </lineage>
</organism>
<dbReference type="OrthoDB" id="9779968at2"/>
<dbReference type="AlphaFoldDB" id="V8QYT5"/>